<organism evidence="1 2">
    <name type="scientific">Gigaspora margarita</name>
    <dbReference type="NCBI Taxonomy" id="4874"/>
    <lineage>
        <taxon>Eukaryota</taxon>
        <taxon>Fungi</taxon>
        <taxon>Fungi incertae sedis</taxon>
        <taxon>Mucoromycota</taxon>
        <taxon>Glomeromycotina</taxon>
        <taxon>Glomeromycetes</taxon>
        <taxon>Diversisporales</taxon>
        <taxon>Gigasporaceae</taxon>
        <taxon>Gigaspora</taxon>
    </lineage>
</organism>
<reference evidence="1 2" key="1">
    <citation type="journal article" date="2019" name="Environ. Microbiol.">
        <title>At the nexus of three kingdoms: the genome of the mycorrhizal fungus Gigaspora margarita provides insights into plant, endobacterial and fungal interactions.</title>
        <authorList>
            <person name="Venice F."/>
            <person name="Ghignone S."/>
            <person name="Salvioli di Fossalunga A."/>
            <person name="Amselem J."/>
            <person name="Novero M."/>
            <person name="Xianan X."/>
            <person name="Sedzielewska Toro K."/>
            <person name="Morin E."/>
            <person name="Lipzen A."/>
            <person name="Grigoriev I.V."/>
            <person name="Henrissat B."/>
            <person name="Martin F.M."/>
            <person name="Bonfante P."/>
        </authorList>
    </citation>
    <scope>NUCLEOTIDE SEQUENCE [LARGE SCALE GENOMIC DNA]</scope>
    <source>
        <strain evidence="1 2">BEG34</strain>
    </source>
</reference>
<dbReference type="EMBL" id="WTPW01004059">
    <property type="protein sequence ID" value="KAF0333009.1"/>
    <property type="molecule type" value="Genomic_DNA"/>
</dbReference>
<evidence type="ECO:0000313" key="1">
    <source>
        <dbReference type="EMBL" id="KAF0333009.1"/>
    </source>
</evidence>
<feature type="non-terminal residue" evidence="1">
    <location>
        <position position="1"/>
    </location>
</feature>
<keyword evidence="2" id="KW-1185">Reference proteome</keyword>
<name>A0A8H3ZUV1_GIGMA</name>
<dbReference type="AlphaFoldDB" id="A0A8H3ZUV1"/>
<sequence length="95" mass="11389">MVWLGRRMVSCVDDFPDFPKFARESTTKFPNSFFIDRVKESYLDKEDILDLLEKHIKLETSFIGNILVFHRDQLYRRCFVVRWNGKCSLSLSMMM</sequence>
<dbReference type="Proteomes" id="UP000439903">
    <property type="component" value="Unassembled WGS sequence"/>
</dbReference>
<comment type="caution">
    <text evidence="1">The sequence shown here is derived from an EMBL/GenBank/DDBJ whole genome shotgun (WGS) entry which is preliminary data.</text>
</comment>
<evidence type="ECO:0000313" key="2">
    <source>
        <dbReference type="Proteomes" id="UP000439903"/>
    </source>
</evidence>
<proteinExistence type="predicted"/>
<protein>
    <submittedName>
        <fullName evidence="1">Uncharacterized protein</fullName>
    </submittedName>
</protein>
<accession>A0A8H3ZUV1</accession>
<gene>
    <name evidence="1" type="ORF">F8M41_017569</name>
</gene>
<dbReference type="OrthoDB" id="289721at2759"/>